<name>A0A9P6BA54_9AGAM</name>
<reference evidence="1" key="1">
    <citation type="journal article" date="2020" name="Nat. Commun.">
        <title>Large-scale genome sequencing of mycorrhizal fungi provides insights into the early evolution of symbiotic traits.</title>
        <authorList>
            <person name="Miyauchi S."/>
            <person name="Kiss E."/>
            <person name="Kuo A."/>
            <person name="Drula E."/>
            <person name="Kohler A."/>
            <person name="Sanchez-Garcia M."/>
            <person name="Morin E."/>
            <person name="Andreopoulos B."/>
            <person name="Barry K.W."/>
            <person name="Bonito G."/>
            <person name="Buee M."/>
            <person name="Carver A."/>
            <person name="Chen C."/>
            <person name="Cichocki N."/>
            <person name="Clum A."/>
            <person name="Culley D."/>
            <person name="Crous P.W."/>
            <person name="Fauchery L."/>
            <person name="Girlanda M."/>
            <person name="Hayes R.D."/>
            <person name="Keri Z."/>
            <person name="LaButti K."/>
            <person name="Lipzen A."/>
            <person name="Lombard V."/>
            <person name="Magnuson J."/>
            <person name="Maillard F."/>
            <person name="Murat C."/>
            <person name="Nolan M."/>
            <person name="Ohm R.A."/>
            <person name="Pangilinan J."/>
            <person name="Pereira M.F."/>
            <person name="Perotto S."/>
            <person name="Peter M."/>
            <person name="Pfister S."/>
            <person name="Riley R."/>
            <person name="Sitrit Y."/>
            <person name="Stielow J.B."/>
            <person name="Szollosi G."/>
            <person name="Zifcakova L."/>
            <person name="Stursova M."/>
            <person name="Spatafora J.W."/>
            <person name="Tedersoo L."/>
            <person name="Vaario L.M."/>
            <person name="Yamada A."/>
            <person name="Yan M."/>
            <person name="Wang P."/>
            <person name="Xu J."/>
            <person name="Bruns T."/>
            <person name="Baldrian P."/>
            <person name="Vilgalys R."/>
            <person name="Dunand C."/>
            <person name="Henrissat B."/>
            <person name="Grigoriev I.V."/>
            <person name="Hibbett D."/>
            <person name="Nagy L.G."/>
            <person name="Martin F.M."/>
        </authorList>
    </citation>
    <scope>NUCLEOTIDE SEQUENCE</scope>
    <source>
        <strain evidence="1">UP504</strain>
    </source>
</reference>
<evidence type="ECO:0000313" key="1">
    <source>
        <dbReference type="EMBL" id="KAF9519720.1"/>
    </source>
</evidence>
<gene>
    <name evidence="1" type="ORF">BS47DRAFT_1083437</name>
</gene>
<dbReference type="Proteomes" id="UP000886523">
    <property type="component" value="Unassembled WGS sequence"/>
</dbReference>
<evidence type="ECO:0000313" key="2">
    <source>
        <dbReference type="Proteomes" id="UP000886523"/>
    </source>
</evidence>
<comment type="caution">
    <text evidence="1">The sequence shown here is derived from an EMBL/GenBank/DDBJ whole genome shotgun (WGS) entry which is preliminary data.</text>
</comment>
<proteinExistence type="predicted"/>
<accession>A0A9P6BA54</accession>
<protein>
    <submittedName>
        <fullName evidence="1">Uncharacterized protein</fullName>
    </submittedName>
</protein>
<dbReference type="CDD" id="cd12148">
    <property type="entry name" value="fungal_TF_MHR"/>
    <property type="match status" value="1"/>
</dbReference>
<dbReference type="OrthoDB" id="2123952at2759"/>
<sequence length="170" mass="18745">MVGLGLLRHVVLRKTFQHLFRVSNQFLAFINVPLFLSTFHHPDQREHVQPSLVLAMLALSTLLRSSDIGLGHKGRLKALELRDLAQSHFDMSLICGWVSPDLAQAALLLVMFEGSCHPAYSESRARSTLFLLDSLILGLGLLELDKGDYSVTTFSPNSVPSLSGSHLPIT</sequence>
<dbReference type="AlphaFoldDB" id="A0A9P6BA54"/>
<dbReference type="EMBL" id="MU128916">
    <property type="protein sequence ID" value="KAF9519720.1"/>
    <property type="molecule type" value="Genomic_DNA"/>
</dbReference>
<keyword evidence="2" id="KW-1185">Reference proteome</keyword>
<organism evidence="1 2">
    <name type="scientific">Hydnum rufescens UP504</name>
    <dbReference type="NCBI Taxonomy" id="1448309"/>
    <lineage>
        <taxon>Eukaryota</taxon>
        <taxon>Fungi</taxon>
        <taxon>Dikarya</taxon>
        <taxon>Basidiomycota</taxon>
        <taxon>Agaricomycotina</taxon>
        <taxon>Agaricomycetes</taxon>
        <taxon>Cantharellales</taxon>
        <taxon>Hydnaceae</taxon>
        <taxon>Hydnum</taxon>
    </lineage>
</organism>